<reference evidence="1 2" key="1">
    <citation type="journal article" date="2015" name="Genome Biol. Evol.">
        <title>Comparative Genomics of a Bacterivorous Green Alga Reveals Evolutionary Causalities and Consequences of Phago-Mixotrophic Mode of Nutrition.</title>
        <authorList>
            <person name="Burns J.A."/>
            <person name="Paasch A."/>
            <person name="Narechania A."/>
            <person name="Kim E."/>
        </authorList>
    </citation>
    <scope>NUCLEOTIDE SEQUENCE [LARGE SCALE GENOMIC DNA]</scope>
    <source>
        <strain evidence="1 2">PLY_AMNH</strain>
    </source>
</reference>
<dbReference type="Gene3D" id="3.40.50.1000">
    <property type="entry name" value="HAD superfamily/HAD-like"/>
    <property type="match status" value="1"/>
</dbReference>
<evidence type="ECO:0000313" key="1">
    <source>
        <dbReference type="EMBL" id="KAK3284815.1"/>
    </source>
</evidence>
<dbReference type="Pfam" id="PF12689">
    <property type="entry name" value="Acid_PPase"/>
    <property type="match status" value="1"/>
</dbReference>
<dbReference type="InterPro" id="IPR023214">
    <property type="entry name" value="HAD_sf"/>
</dbReference>
<accession>A0AAE0GUS6</accession>
<protein>
    <recommendedName>
        <fullName evidence="3">Magnesium-dependent phosphatase-1</fullName>
    </recommendedName>
</protein>
<dbReference type="SUPFAM" id="SSF56784">
    <property type="entry name" value="HAD-like"/>
    <property type="match status" value="1"/>
</dbReference>
<keyword evidence="2" id="KW-1185">Reference proteome</keyword>
<dbReference type="Proteomes" id="UP001190700">
    <property type="component" value="Unassembled WGS sequence"/>
</dbReference>
<evidence type="ECO:0000313" key="2">
    <source>
        <dbReference type="Proteomes" id="UP001190700"/>
    </source>
</evidence>
<comment type="caution">
    <text evidence="1">The sequence shown here is derived from an EMBL/GenBank/DDBJ whole genome shotgun (WGS) entry which is preliminary data.</text>
</comment>
<dbReference type="EMBL" id="LGRX02002134">
    <property type="protein sequence ID" value="KAK3284815.1"/>
    <property type="molecule type" value="Genomic_DNA"/>
</dbReference>
<gene>
    <name evidence="1" type="ORF">CYMTET_7559</name>
</gene>
<dbReference type="SFLD" id="SFLDG01129">
    <property type="entry name" value="C1.5:_HAD__Beta-PGM__Phosphata"/>
    <property type="match status" value="1"/>
</dbReference>
<dbReference type="GO" id="GO:0003993">
    <property type="term" value="F:acid phosphatase activity"/>
    <property type="evidence" value="ECO:0007669"/>
    <property type="project" value="TreeGrafter"/>
</dbReference>
<name>A0AAE0GUS6_9CHLO</name>
<dbReference type="PANTHER" id="PTHR17901">
    <property type="entry name" value="MAGNESIUM-DEPENDENT PHOSPHATASE 1 MDP1"/>
    <property type="match status" value="1"/>
</dbReference>
<dbReference type="InterPro" id="IPR036412">
    <property type="entry name" value="HAD-like_sf"/>
</dbReference>
<evidence type="ECO:0008006" key="3">
    <source>
        <dbReference type="Google" id="ProtNLM"/>
    </source>
</evidence>
<dbReference type="PANTHER" id="PTHR17901:SF14">
    <property type="entry name" value="MAGNESIUM-DEPENDENT PHOSPHATASE 1"/>
    <property type="match status" value="1"/>
</dbReference>
<sequence length="174" mass="19940">MSLPKLVVFDLDDTLWSPEMWLCAGPPFTKNNSTKAVCDRSGTEIQLIGASREILHELATNEKWRDSRVGYASRTDREDWARECLQMIEVGDSITMDQVARPLQEIFPGKKTTHFKNLHETSRIPLADMIFFDNEHRNCKDVSALGVTCVYTPDGMTKRNWEEGLKTFAQKKRS</sequence>
<dbReference type="NCBIfam" id="TIGR01681">
    <property type="entry name" value="HAD-SF-IIIC"/>
    <property type="match status" value="1"/>
</dbReference>
<proteinExistence type="predicted"/>
<dbReference type="AlphaFoldDB" id="A0AAE0GUS6"/>
<dbReference type="NCBIfam" id="TIGR01685">
    <property type="entry name" value="MDP-1"/>
    <property type="match status" value="1"/>
</dbReference>
<dbReference type="SFLD" id="SFLDS00003">
    <property type="entry name" value="Haloacid_Dehalogenase"/>
    <property type="match status" value="1"/>
</dbReference>
<organism evidence="1 2">
    <name type="scientific">Cymbomonas tetramitiformis</name>
    <dbReference type="NCBI Taxonomy" id="36881"/>
    <lineage>
        <taxon>Eukaryota</taxon>
        <taxon>Viridiplantae</taxon>
        <taxon>Chlorophyta</taxon>
        <taxon>Pyramimonadophyceae</taxon>
        <taxon>Pyramimonadales</taxon>
        <taxon>Pyramimonadaceae</taxon>
        <taxon>Cymbomonas</taxon>
    </lineage>
</organism>
<dbReference type="InterPro" id="IPR010036">
    <property type="entry name" value="MDP_1_eu_arc"/>
</dbReference>
<dbReference type="SFLD" id="SFLDG01131">
    <property type="entry name" value="C1.5.2:_MDP_Like"/>
    <property type="match status" value="1"/>
</dbReference>
<dbReference type="InterPro" id="IPR010033">
    <property type="entry name" value="HAD_SF_ppase_IIIC"/>
</dbReference>